<evidence type="ECO:0000256" key="9">
    <source>
        <dbReference type="ARBA" id="ARBA00023180"/>
    </source>
</evidence>
<dbReference type="AlphaFoldDB" id="A0AAN8J935"/>
<dbReference type="Proteomes" id="UP001347796">
    <property type="component" value="Unassembled WGS sequence"/>
</dbReference>
<evidence type="ECO:0000313" key="14">
    <source>
        <dbReference type="Proteomes" id="UP001347796"/>
    </source>
</evidence>
<comment type="pathway">
    <text evidence="2">Protein modification; protein glycosylation.</text>
</comment>
<keyword evidence="5 12" id="KW-0812">Transmembrane</keyword>
<dbReference type="PANTHER" id="PTHR19297">
    <property type="entry name" value="GLYCOSYLTRANSFERASE 14 FAMILY MEMBER"/>
    <property type="match status" value="1"/>
</dbReference>
<keyword evidence="9" id="KW-0325">Glycoprotein</keyword>
<name>A0AAN8J935_PATCE</name>
<evidence type="ECO:0000256" key="11">
    <source>
        <dbReference type="SAM" id="MobiDB-lite"/>
    </source>
</evidence>
<keyword evidence="6" id="KW-0735">Signal-anchor</keyword>
<evidence type="ECO:0000256" key="4">
    <source>
        <dbReference type="ARBA" id="ARBA00022679"/>
    </source>
</evidence>
<proteinExistence type="inferred from homology"/>
<evidence type="ECO:0000256" key="1">
    <source>
        <dbReference type="ARBA" id="ARBA00004606"/>
    </source>
</evidence>
<dbReference type="Pfam" id="PF02485">
    <property type="entry name" value="Branch"/>
    <property type="match status" value="1"/>
</dbReference>
<accession>A0AAN8J935</accession>
<organism evidence="13 14">
    <name type="scientific">Patella caerulea</name>
    <name type="common">Rayed Mediterranean limpet</name>
    <dbReference type="NCBI Taxonomy" id="87958"/>
    <lineage>
        <taxon>Eukaryota</taxon>
        <taxon>Metazoa</taxon>
        <taxon>Spiralia</taxon>
        <taxon>Lophotrochozoa</taxon>
        <taxon>Mollusca</taxon>
        <taxon>Gastropoda</taxon>
        <taxon>Patellogastropoda</taxon>
        <taxon>Patelloidea</taxon>
        <taxon>Patellidae</taxon>
        <taxon>Patella</taxon>
    </lineage>
</organism>
<protein>
    <submittedName>
        <fullName evidence="13">Uncharacterized protein</fullName>
    </submittedName>
</protein>
<evidence type="ECO:0000256" key="3">
    <source>
        <dbReference type="ARBA" id="ARBA00022676"/>
    </source>
</evidence>
<feature type="region of interest" description="Disordered" evidence="11">
    <location>
        <begin position="38"/>
        <end position="73"/>
    </location>
</feature>
<evidence type="ECO:0000256" key="10">
    <source>
        <dbReference type="ARBA" id="ARBA00038150"/>
    </source>
</evidence>
<comment type="similarity">
    <text evidence="10">Belongs to the glycosyltransferase 14 family.</text>
</comment>
<evidence type="ECO:0000256" key="6">
    <source>
        <dbReference type="ARBA" id="ARBA00022968"/>
    </source>
</evidence>
<evidence type="ECO:0000256" key="7">
    <source>
        <dbReference type="ARBA" id="ARBA00022989"/>
    </source>
</evidence>
<dbReference type="GO" id="GO:0008375">
    <property type="term" value="F:acetylglucosaminyltransferase activity"/>
    <property type="evidence" value="ECO:0007669"/>
    <property type="project" value="TreeGrafter"/>
</dbReference>
<feature type="transmembrane region" description="Helical" evidence="12">
    <location>
        <begin position="7"/>
        <end position="27"/>
    </location>
</feature>
<dbReference type="GO" id="GO:0016020">
    <property type="term" value="C:membrane"/>
    <property type="evidence" value="ECO:0007669"/>
    <property type="project" value="UniProtKB-SubCell"/>
</dbReference>
<evidence type="ECO:0000313" key="13">
    <source>
        <dbReference type="EMBL" id="KAK6173252.1"/>
    </source>
</evidence>
<evidence type="ECO:0000256" key="8">
    <source>
        <dbReference type="ARBA" id="ARBA00023136"/>
    </source>
</evidence>
<keyword evidence="7 12" id="KW-1133">Transmembrane helix</keyword>
<keyword evidence="8 12" id="KW-0472">Membrane</keyword>
<sequence length="467" mass="54137">MNYLRKIVVILGCVALINQLLISIFGYKSYKSVVTQSSPTRNDNIFSHPQQERHNQQTKRRKPKSGNDPQNKNILLNIPLYGSSVYIKRGTNSLTNLERLDVHCERLIQDDPAYMKKTKMILAEHKKIVLNTELYSKLTKSCDKLIKSRGYVMNVSKEEKEFPIAYNIIMHHDIEMAERLLRSIYRPSNIYCIHVDGKSPLNLFEAMSSLAKCFDNVIMASHRSTVRWGQYSVFQAELTCMDDLLKYKNWKYFINLAGQDFPLKTNLEVVQILRAFHGANSISGAPFREVVWNFRMSKTGTPISNIVLMKGSQHILASRKFITYIRTAPKALQFADWLKKAKHPHETFFNSLYFSPQLNISGCYKGKKKMLLEKEALARYKIWSTDGVKCSGKWKRSICIFGMKELPGLTKAPHLFSNKHHSDYQPVTLDCLEKWLFDKIHNEQQGKSFNINLSFYINQDFVRNQIP</sequence>
<feature type="compositionally biased region" description="Polar residues" evidence="11">
    <location>
        <begin position="38"/>
        <end position="49"/>
    </location>
</feature>
<dbReference type="EMBL" id="JAZGQO010000011">
    <property type="protein sequence ID" value="KAK6173252.1"/>
    <property type="molecule type" value="Genomic_DNA"/>
</dbReference>
<keyword evidence="14" id="KW-1185">Reference proteome</keyword>
<evidence type="ECO:0000256" key="5">
    <source>
        <dbReference type="ARBA" id="ARBA00022692"/>
    </source>
</evidence>
<reference evidence="13 14" key="1">
    <citation type="submission" date="2024-01" db="EMBL/GenBank/DDBJ databases">
        <title>The genome of the rayed Mediterranean limpet Patella caerulea (Linnaeus, 1758).</title>
        <authorList>
            <person name="Anh-Thu Weber A."/>
            <person name="Halstead-Nussloch G."/>
        </authorList>
    </citation>
    <scope>NUCLEOTIDE SEQUENCE [LARGE SCALE GENOMIC DNA]</scope>
    <source>
        <strain evidence="13">AATW-2023a</strain>
        <tissue evidence="13">Whole specimen</tissue>
    </source>
</reference>
<evidence type="ECO:0000256" key="12">
    <source>
        <dbReference type="SAM" id="Phobius"/>
    </source>
</evidence>
<evidence type="ECO:0000256" key="2">
    <source>
        <dbReference type="ARBA" id="ARBA00004922"/>
    </source>
</evidence>
<keyword evidence="4" id="KW-0808">Transferase</keyword>
<comment type="subcellular location">
    <subcellularLocation>
        <location evidence="1">Membrane</location>
        <topology evidence="1">Single-pass type II membrane protein</topology>
    </subcellularLocation>
</comment>
<dbReference type="InterPro" id="IPR003406">
    <property type="entry name" value="Glyco_trans_14"/>
</dbReference>
<gene>
    <name evidence="13" type="ORF">SNE40_016737</name>
</gene>
<comment type="caution">
    <text evidence="13">The sequence shown here is derived from an EMBL/GenBank/DDBJ whole genome shotgun (WGS) entry which is preliminary data.</text>
</comment>
<dbReference type="PANTHER" id="PTHR19297:SF191">
    <property type="entry name" value="PROTEIN XYLOSYLTRANSFERASE"/>
    <property type="match status" value="1"/>
</dbReference>
<keyword evidence="3" id="KW-0328">Glycosyltransferase</keyword>